<evidence type="ECO:0000259" key="2">
    <source>
        <dbReference type="Pfam" id="PF00582"/>
    </source>
</evidence>
<evidence type="ECO:0000313" key="4">
    <source>
        <dbReference type="Proteomes" id="UP000050465"/>
    </source>
</evidence>
<dbReference type="InterPro" id="IPR014729">
    <property type="entry name" value="Rossmann-like_a/b/a_fold"/>
</dbReference>
<dbReference type="PRINTS" id="PR01438">
    <property type="entry name" value="UNVRSLSTRESS"/>
</dbReference>
<dbReference type="EMBL" id="LJZR01000015">
    <property type="protein sequence ID" value="KPQ34967.1"/>
    <property type="molecule type" value="Genomic_DNA"/>
</dbReference>
<organism evidence="3 4">
    <name type="scientific">Phormidesmis priestleyi Ana</name>
    <dbReference type="NCBI Taxonomy" id="1666911"/>
    <lineage>
        <taxon>Bacteria</taxon>
        <taxon>Bacillati</taxon>
        <taxon>Cyanobacteriota</taxon>
        <taxon>Cyanophyceae</taxon>
        <taxon>Leptolyngbyales</taxon>
        <taxon>Leptolyngbyaceae</taxon>
        <taxon>Phormidesmis</taxon>
    </lineage>
</organism>
<reference evidence="3 4" key="1">
    <citation type="submission" date="2015-09" db="EMBL/GenBank/DDBJ databases">
        <title>Identification and resolution of microdiversity through metagenomic sequencing of parallel consortia.</title>
        <authorList>
            <person name="Nelson W.C."/>
            <person name="Romine M.F."/>
            <person name="Lindemann S.R."/>
        </authorList>
    </citation>
    <scope>NUCLEOTIDE SEQUENCE [LARGE SCALE GENOMIC DNA]</scope>
    <source>
        <strain evidence="3">Ana</strain>
    </source>
</reference>
<comment type="similarity">
    <text evidence="1">Belongs to the universal stress protein A family.</text>
</comment>
<feature type="domain" description="UspA" evidence="2">
    <location>
        <begin position="1"/>
        <end position="157"/>
    </location>
</feature>
<dbReference type="PANTHER" id="PTHR46268:SF8">
    <property type="entry name" value="UNIVERSAL STRESS PROTEIN SLL1388"/>
    <property type="match status" value="1"/>
</dbReference>
<dbReference type="CDD" id="cd00293">
    <property type="entry name" value="USP-like"/>
    <property type="match status" value="1"/>
</dbReference>
<dbReference type="PANTHER" id="PTHR46268">
    <property type="entry name" value="STRESS RESPONSE PROTEIN NHAX"/>
    <property type="match status" value="1"/>
</dbReference>
<dbReference type="Gene3D" id="3.40.50.620">
    <property type="entry name" value="HUPs"/>
    <property type="match status" value="1"/>
</dbReference>
<dbReference type="Pfam" id="PF00582">
    <property type="entry name" value="Usp"/>
    <property type="match status" value="1"/>
</dbReference>
<comment type="caution">
    <text evidence="3">The sequence shown here is derived from an EMBL/GenBank/DDBJ whole genome shotgun (WGS) entry which is preliminary data.</text>
</comment>
<accession>A0A0P7ZJV0</accession>
<dbReference type="AlphaFoldDB" id="A0A0P7ZJV0"/>
<proteinExistence type="inferred from homology"/>
<protein>
    <submittedName>
        <fullName evidence="3">Nucleotide-binding protein</fullName>
    </submittedName>
</protein>
<dbReference type="InterPro" id="IPR006015">
    <property type="entry name" value="Universal_stress_UspA"/>
</dbReference>
<gene>
    <name evidence="3" type="ORF">HLUCCA11_12420</name>
</gene>
<sequence>MLNKILVAIDDSAASDWAFETALEMAKSLEASLLLVHVLDAFSPTSPKHPSLLVESFSMDTEGPAQQAYEQEWQQFTNRYDTLLKQKQSDAEAVGVTSTYVQTQGIPGRAICEIAKVNNIDLIVVGNHDRTNQKDLDNGSVSNYLVHHAPCSVTVIHPKAGQADFSQTEDSRLVSAGRA</sequence>
<evidence type="ECO:0000313" key="3">
    <source>
        <dbReference type="EMBL" id="KPQ34967.1"/>
    </source>
</evidence>
<evidence type="ECO:0000256" key="1">
    <source>
        <dbReference type="ARBA" id="ARBA00008791"/>
    </source>
</evidence>
<dbReference type="Proteomes" id="UP000050465">
    <property type="component" value="Unassembled WGS sequence"/>
</dbReference>
<dbReference type="InterPro" id="IPR006016">
    <property type="entry name" value="UspA"/>
</dbReference>
<dbReference type="STRING" id="1666911.HLUCCA11_12420"/>
<name>A0A0P7ZJV0_9CYAN</name>
<dbReference type="SUPFAM" id="SSF52402">
    <property type="entry name" value="Adenine nucleotide alpha hydrolases-like"/>
    <property type="match status" value="1"/>
</dbReference>